<evidence type="ECO:0000256" key="5">
    <source>
        <dbReference type="ARBA" id="ARBA00023014"/>
    </source>
</evidence>
<evidence type="ECO:0000256" key="2">
    <source>
        <dbReference type="ARBA" id="ARBA00022723"/>
    </source>
</evidence>
<dbReference type="CDD" id="cd03530">
    <property type="entry name" value="Rieske_NirD_small_Bacillus"/>
    <property type="match status" value="1"/>
</dbReference>
<dbReference type="InterPro" id="IPR017941">
    <property type="entry name" value="Rieske_2Fe-2S"/>
</dbReference>
<dbReference type="RefSeq" id="WP_212947309.1">
    <property type="nucleotide sequence ID" value="NZ_BORW01000001.1"/>
</dbReference>
<name>A0ABQ4LR09_9BACL</name>
<dbReference type="Proteomes" id="UP000680638">
    <property type="component" value="Unassembled WGS sequence"/>
</dbReference>
<sequence length="118" mass="12443">MAKIHIGNVSDIDRKGARTFLFEGTEIALFRLADGSVLAVENKCPHKGGKLSEGMVCGRAVHCPLHDWKIDLSSGRVCEPDTGSVATYAVEVDPISGAMYLCGRSGRGETAPPDQAAG</sequence>
<evidence type="ECO:0000256" key="1">
    <source>
        <dbReference type="ARBA" id="ARBA00022714"/>
    </source>
</evidence>
<protein>
    <submittedName>
        <fullName evidence="8">Assimilatory nitrite reductase [NAD(P)H] small subunit</fullName>
    </submittedName>
</protein>
<dbReference type="PROSITE" id="PS51296">
    <property type="entry name" value="RIESKE"/>
    <property type="match status" value="1"/>
</dbReference>
<keyword evidence="9" id="KW-1185">Reference proteome</keyword>
<evidence type="ECO:0000256" key="6">
    <source>
        <dbReference type="ARBA" id="ARBA00023063"/>
    </source>
</evidence>
<keyword evidence="5" id="KW-0411">Iron-sulfur</keyword>
<dbReference type="PANTHER" id="PTHR21496">
    <property type="entry name" value="FERREDOXIN-RELATED"/>
    <property type="match status" value="1"/>
</dbReference>
<accession>A0ABQ4LR09</accession>
<comment type="caution">
    <text evidence="8">The sequence shown here is derived from an EMBL/GenBank/DDBJ whole genome shotgun (WGS) entry which is preliminary data.</text>
</comment>
<dbReference type="InterPro" id="IPR036922">
    <property type="entry name" value="Rieske_2Fe-2S_sf"/>
</dbReference>
<feature type="domain" description="Rieske" evidence="7">
    <location>
        <begin position="4"/>
        <end position="93"/>
    </location>
</feature>
<dbReference type="InterPro" id="IPR012748">
    <property type="entry name" value="Rieske-like_NirD"/>
</dbReference>
<keyword evidence="6" id="KW-0534">Nitrate assimilation</keyword>
<evidence type="ECO:0000259" key="7">
    <source>
        <dbReference type="PROSITE" id="PS51296"/>
    </source>
</evidence>
<keyword evidence="4" id="KW-0408">Iron</keyword>
<keyword evidence="2" id="KW-0479">Metal-binding</keyword>
<dbReference type="EMBL" id="BORW01000001">
    <property type="protein sequence ID" value="GIO65677.1"/>
    <property type="molecule type" value="Genomic_DNA"/>
</dbReference>
<evidence type="ECO:0000313" key="8">
    <source>
        <dbReference type="EMBL" id="GIO65677.1"/>
    </source>
</evidence>
<dbReference type="PANTHER" id="PTHR21496:SF23">
    <property type="entry name" value="3-PHENYLPROPIONATE_CINNAMIC ACID DIOXYGENASE FERREDOXIN SUBUNIT"/>
    <property type="match status" value="1"/>
</dbReference>
<gene>
    <name evidence="8" type="primary">nasE</name>
    <name evidence="8" type="ORF">J21TS3_04980</name>
</gene>
<dbReference type="Pfam" id="PF00355">
    <property type="entry name" value="Rieske"/>
    <property type="match status" value="1"/>
</dbReference>
<dbReference type="Gene3D" id="2.102.10.10">
    <property type="entry name" value="Rieske [2Fe-2S] iron-sulphur domain"/>
    <property type="match status" value="1"/>
</dbReference>
<dbReference type="SUPFAM" id="SSF50022">
    <property type="entry name" value="ISP domain"/>
    <property type="match status" value="1"/>
</dbReference>
<proteinExistence type="predicted"/>
<organism evidence="8 9">
    <name type="scientific">Paenibacillus cookii</name>
    <dbReference type="NCBI Taxonomy" id="157839"/>
    <lineage>
        <taxon>Bacteria</taxon>
        <taxon>Bacillati</taxon>
        <taxon>Bacillota</taxon>
        <taxon>Bacilli</taxon>
        <taxon>Bacillales</taxon>
        <taxon>Paenibacillaceae</taxon>
        <taxon>Paenibacillus</taxon>
    </lineage>
</organism>
<dbReference type="NCBIfam" id="TIGR02378">
    <property type="entry name" value="nirD_assim_sml"/>
    <property type="match status" value="1"/>
</dbReference>
<keyword evidence="1" id="KW-0001">2Fe-2S</keyword>
<evidence type="ECO:0000256" key="4">
    <source>
        <dbReference type="ARBA" id="ARBA00023004"/>
    </source>
</evidence>
<reference evidence="8 9" key="1">
    <citation type="submission" date="2021-03" db="EMBL/GenBank/DDBJ databases">
        <title>Antimicrobial resistance genes in bacteria isolated from Japanese honey, and their potential for conferring macrolide and lincosamide resistance in the American foulbrood pathogen Paenibacillus larvae.</title>
        <authorList>
            <person name="Okamoto M."/>
            <person name="Kumagai M."/>
            <person name="Kanamori H."/>
            <person name="Takamatsu D."/>
        </authorList>
    </citation>
    <scope>NUCLEOTIDE SEQUENCE [LARGE SCALE GENOMIC DNA]</scope>
    <source>
        <strain evidence="8 9">J21TS3</strain>
    </source>
</reference>
<keyword evidence="3" id="KW-0560">Oxidoreductase</keyword>
<evidence type="ECO:0000256" key="3">
    <source>
        <dbReference type="ARBA" id="ARBA00023002"/>
    </source>
</evidence>
<evidence type="ECO:0000313" key="9">
    <source>
        <dbReference type="Proteomes" id="UP000680638"/>
    </source>
</evidence>